<dbReference type="STRING" id="880073.Cabys_4092"/>
<evidence type="ECO:0000313" key="6">
    <source>
        <dbReference type="Proteomes" id="UP000183868"/>
    </source>
</evidence>
<dbReference type="PANTHER" id="PTHR46396">
    <property type="entry name" value="PROTEIN O-LINKED-MANNOSE BETA-1,2-N-ACETYLGLUCOSAMINYLTRANSFERASE 1"/>
    <property type="match status" value="1"/>
</dbReference>
<dbReference type="AlphaFoldDB" id="H1XVV8"/>
<keyword evidence="5" id="KW-1185">Reference proteome</keyword>
<gene>
    <name evidence="3" type="ORF">Cabys_4092</name>
    <name evidence="4" type="ORF">Calab_1054</name>
</gene>
<dbReference type="OrthoDB" id="2972467at2"/>
<protein>
    <submittedName>
        <fullName evidence="4">RHS repeat-associated core domain-containing protein</fullName>
    </submittedName>
</protein>
<accession>H1XVV8</accession>
<dbReference type="NCBIfam" id="TIGR03696">
    <property type="entry name" value="Rhs_assc_core"/>
    <property type="match status" value="1"/>
</dbReference>
<dbReference type="EMBL" id="CM001402">
    <property type="protein sequence ID" value="EHO40685.1"/>
    <property type="molecule type" value="Genomic_DNA"/>
</dbReference>
<proteinExistence type="predicted"/>
<dbReference type="PaxDb" id="880073-Calab_1054"/>
<dbReference type="KEGG" id="caby:Cabys_4092"/>
<dbReference type="PROSITE" id="PS52031">
    <property type="entry name" value="GG_LECTIN"/>
    <property type="match status" value="1"/>
</dbReference>
<evidence type="ECO:0000259" key="2">
    <source>
        <dbReference type="Pfam" id="PF15711"/>
    </source>
</evidence>
<sequence>MNDGQSNYGFLWILQNEQKWRSVFAASSDYTDPAKRPKLVVTYVRMKKYFYLKDHLGNIRVTVDENGDVKGYNDYFPFGLQMPGRSMNNALATDMYKYSSKELDEEGLTGYTPFSVRVISKGYLDGNAAAIYVNDSYISGSGLYARGYTIVVIDENGTVVDKAHFDTYSSTAEADAMADFINNVATGHYVIGVIKDDGSQSMTENAYNALASVGCQHSREVGFRYSYAFIGKKGANSCGYEAYALAGHGFVDKIIGDLQSLAWYYFGARYYDPSIGRWWSVDPMADKYISLSPYNYVENNPINLFDPDGKGWERDFNNFVSKGIITKAAQHNAKIWSDKKFAITFTNYVPPVLDKISTGLALAGRYPSPLSLKLLYASSFIKATSITLKYINMKLENNKYKNDIPGDIIGIIISYKNPITGEFIDFLLDQMLNSDYSKQTNTFWQPDKTNFKLNINNHTNENNNKSNEDKSNGNSGNSIGWEEYDPTYR</sequence>
<evidence type="ECO:0000313" key="3">
    <source>
        <dbReference type="EMBL" id="APF20837.1"/>
    </source>
</evidence>
<dbReference type="Gene3D" id="2.180.10.10">
    <property type="entry name" value="RHS repeat-associated core"/>
    <property type="match status" value="2"/>
</dbReference>
<dbReference type="Pfam" id="PF15711">
    <property type="entry name" value="ILEI"/>
    <property type="match status" value="1"/>
</dbReference>
<reference evidence="3 6" key="2">
    <citation type="submission" date="2016-11" db="EMBL/GenBank/DDBJ databases">
        <title>Genomic analysis of Caldithrix abyssi and proposal of a novel bacterial phylum Caldithrichaeota.</title>
        <authorList>
            <person name="Kublanov I."/>
            <person name="Sigalova O."/>
            <person name="Gavrilov S."/>
            <person name="Lebedinsky A."/>
            <person name="Ivanova N."/>
            <person name="Daum C."/>
            <person name="Reddy T."/>
            <person name="Klenk H.P."/>
            <person name="Goker M."/>
            <person name="Reva O."/>
            <person name="Miroshnichenko M."/>
            <person name="Kyprides N."/>
            <person name="Woyke T."/>
            <person name="Gelfand M."/>
        </authorList>
    </citation>
    <scope>NUCLEOTIDE SEQUENCE [LARGE SCALE GENOMIC DNA]</scope>
    <source>
        <strain evidence="3 6">LF13</strain>
    </source>
</reference>
<dbReference type="InterPro" id="IPR052463">
    <property type="entry name" value="O-linked_mannose_GnT"/>
</dbReference>
<dbReference type="Proteomes" id="UP000004671">
    <property type="component" value="Chromosome"/>
</dbReference>
<evidence type="ECO:0000256" key="1">
    <source>
        <dbReference type="SAM" id="MobiDB-lite"/>
    </source>
</evidence>
<dbReference type="eggNOG" id="COG3209">
    <property type="taxonomic scope" value="Bacteria"/>
</dbReference>
<organism evidence="4 5">
    <name type="scientific">Caldithrix abyssi DSM 13497</name>
    <dbReference type="NCBI Taxonomy" id="880073"/>
    <lineage>
        <taxon>Bacteria</taxon>
        <taxon>Pseudomonadati</taxon>
        <taxon>Calditrichota</taxon>
        <taxon>Calditrichia</taxon>
        <taxon>Calditrichales</taxon>
        <taxon>Calditrichaceae</taxon>
        <taxon>Caldithrix</taxon>
    </lineage>
</organism>
<dbReference type="HOGENOM" id="CLU_557454_0_0_0"/>
<evidence type="ECO:0000313" key="4">
    <source>
        <dbReference type="EMBL" id="EHO40685.1"/>
    </source>
</evidence>
<dbReference type="PANTHER" id="PTHR46396:SF2">
    <property type="entry name" value="ILEI_PANDER DOMAIN-CONTAINING PROTEIN"/>
    <property type="match status" value="1"/>
</dbReference>
<dbReference type="GO" id="GO:0047223">
    <property type="term" value="F:beta-1,3-galactosyl-O-glycosyl-glycoprotein beta-1,3-N-acetylglucosaminyltransferase activity"/>
    <property type="evidence" value="ECO:0007669"/>
    <property type="project" value="TreeGrafter"/>
</dbReference>
<feature type="compositionally biased region" description="Low complexity" evidence="1">
    <location>
        <begin position="454"/>
        <end position="465"/>
    </location>
</feature>
<dbReference type="InParanoid" id="H1XVV8"/>
<dbReference type="InterPro" id="IPR039477">
    <property type="entry name" value="ILEI/PANDER_dom"/>
</dbReference>
<dbReference type="Proteomes" id="UP000183868">
    <property type="component" value="Chromosome"/>
</dbReference>
<name>H1XVV8_CALAY</name>
<evidence type="ECO:0000313" key="5">
    <source>
        <dbReference type="Proteomes" id="UP000004671"/>
    </source>
</evidence>
<feature type="domain" description="ILEI/PANDER" evidence="2">
    <location>
        <begin position="146"/>
        <end position="235"/>
    </location>
</feature>
<feature type="region of interest" description="Disordered" evidence="1">
    <location>
        <begin position="454"/>
        <end position="489"/>
    </location>
</feature>
<dbReference type="GO" id="GO:0016266">
    <property type="term" value="P:protein O-linked glycosylation via N-acetyl-galactosamine"/>
    <property type="evidence" value="ECO:0007669"/>
    <property type="project" value="TreeGrafter"/>
</dbReference>
<dbReference type="InterPro" id="IPR022385">
    <property type="entry name" value="Rhs_assc_core"/>
</dbReference>
<dbReference type="EMBL" id="CP018099">
    <property type="protein sequence ID" value="APF20837.1"/>
    <property type="molecule type" value="Genomic_DNA"/>
</dbReference>
<reference evidence="4 5" key="1">
    <citation type="submission" date="2011-09" db="EMBL/GenBank/DDBJ databases">
        <title>The permanent draft genome of Caldithrix abyssi DSM 13497.</title>
        <authorList>
            <consortium name="US DOE Joint Genome Institute (JGI-PGF)"/>
            <person name="Lucas S."/>
            <person name="Han J."/>
            <person name="Lapidus A."/>
            <person name="Bruce D."/>
            <person name="Goodwin L."/>
            <person name="Pitluck S."/>
            <person name="Peters L."/>
            <person name="Kyrpides N."/>
            <person name="Mavromatis K."/>
            <person name="Ivanova N."/>
            <person name="Mikhailova N."/>
            <person name="Chertkov O."/>
            <person name="Detter J.C."/>
            <person name="Tapia R."/>
            <person name="Han C."/>
            <person name="Land M."/>
            <person name="Hauser L."/>
            <person name="Markowitz V."/>
            <person name="Cheng J.-F."/>
            <person name="Hugenholtz P."/>
            <person name="Woyke T."/>
            <person name="Wu D."/>
            <person name="Spring S."/>
            <person name="Brambilla E."/>
            <person name="Klenk H.-P."/>
            <person name="Eisen J.A."/>
        </authorList>
    </citation>
    <scope>NUCLEOTIDE SEQUENCE [LARGE SCALE GENOMIC DNA]</scope>
    <source>
        <strain evidence="4 5">DSM 13497</strain>
    </source>
</reference>